<keyword evidence="4" id="KW-0378">Hydrolase</keyword>
<evidence type="ECO:0000256" key="1">
    <source>
        <dbReference type="ARBA" id="ARBA00001947"/>
    </source>
</evidence>
<dbReference type="GO" id="GO:0016787">
    <property type="term" value="F:hydrolase activity"/>
    <property type="evidence" value="ECO:0007669"/>
    <property type="project" value="UniProtKB-KW"/>
</dbReference>
<sequence>MSETYDVYAVQYARSQRPSRDFFMYKDPHDGPLPIFYYVWLIRNADRAIVVDMGFSAEMGKKRSREFLRCPGEGLRVLGVDPAEVETVVVTHMHYDHAGNVPLFPRATFVLQDAEMQFATGRDMRHKPMRMAFEVEDVVDLVRRNFEGRVRFVNGMEEIAPGVCVHHVGGHTRGLQAVSVETARGRLVLASDAVHFFENMTETNPFPIVADVGHMFDGYERLLRLAGDPDRLIPGHDPLVAELYPVAAGDPMIFELSKTPLRPSPLSGR</sequence>
<dbReference type="CDD" id="cd07729">
    <property type="entry name" value="AHL_lactonase_MBL-fold"/>
    <property type="match status" value="1"/>
</dbReference>
<dbReference type="PANTHER" id="PTHR42978">
    <property type="entry name" value="QUORUM-QUENCHING LACTONASE YTNP-RELATED-RELATED"/>
    <property type="match status" value="1"/>
</dbReference>
<gene>
    <name evidence="7" type="ORF">NJQ99_10855</name>
</gene>
<dbReference type="AlphaFoldDB" id="A0A9J6PC86"/>
<dbReference type="Proteomes" id="UP001055804">
    <property type="component" value="Unassembled WGS sequence"/>
</dbReference>
<keyword evidence="5" id="KW-0862">Zinc</keyword>
<dbReference type="InterPro" id="IPR036866">
    <property type="entry name" value="RibonucZ/Hydroxyglut_hydro"/>
</dbReference>
<keyword evidence="3" id="KW-0479">Metal-binding</keyword>
<evidence type="ECO:0000259" key="6">
    <source>
        <dbReference type="SMART" id="SM00849"/>
    </source>
</evidence>
<dbReference type="GO" id="GO:0046872">
    <property type="term" value="F:metal ion binding"/>
    <property type="evidence" value="ECO:0007669"/>
    <property type="project" value="UniProtKB-KW"/>
</dbReference>
<dbReference type="SMART" id="SM00849">
    <property type="entry name" value="Lactamase_B"/>
    <property type="match status" value="1"/>
</dbReference>
<evidence type="ECO:0000313" key="7">
    <source>
        <dbReference type="EMBL" id="MCP1336909.1"/>
    </source>
</evidence>
<keyword evidence="8" id="KW-1185">Reference proteome</keyword>
<reference evidence="7" key="1">
    <citation type="submission" date="2022-06" db="EMBL/GenBank/DDBJ databases">
        <title>Isolation and Genomics of Futiania mangrovii gen. nov., sp. nov., a Rare and Metabolically-versatile member in the Class Alphaproteobacteria.</title>
        <authorList>
            <person name="Liu L."/>
            <person name="Huang W.-C."/>
            <person name="Pan J."/>
            <person name="Li J."/>
            <person name="Huang Y."/>
            <person name="Du H."/>
            <person name="Liu Y."/>
            <person name="Li M."/>
        </authorList>
    </citation>
    <scope>NUCLEOTIDE SEQUENCE</scope>
    <source>
        <strain evidence="7">FT118</strain>
    </source>
</reference>
<dbReference type="InterPro" id="IPR001279">
    <property type="entry name" value="Metallo-B-lactamas"/>
</dbReference>
<dbReference type="EMBL" id="JAMZFT010000002">
    <property type="protein sequence ID" value="MCP1336909.1"/>
    <property type="molecule type" value="Genomic_DNA"/>
</dbReference>
<evidence type="ECO:0000256" key="2">
    <source>
        <dbReference type="ARBA" id="ARBA00007749"/>
    </source>
</evidence>
<evidence type="ECO:0000256" key="5">
    <source>
        <dbReference type="ARBA" id="ARBA00022833"/>
    </source>
</evidence>
<organism evidence="7 8">
    <name type="scientific">Futiania mangrovi</name>
    <dbReference type="NCBI Taxonomy" id="2959716"/>
    <lineage>
        <taxon>Bacteria</taxon>
        <taxon>Pseudomonadati</taxon>
        <taxon>Pseudomonadota</taxon>
        <taxon>Alphaproteobacteria</taxon>
        <taxon>Futianiales</taxon>
        <taxon>Futianiaceae</taxon>
        <taxon>Futiania</taxon>
    </lineage>
</organism>
<protein>
    <submittedName>
        <fullName evidence="7">N-acyl homoserine lactonase family protein</fullName>
    </submittedName>
</protein>
<evidence type="ECO:0000256" key="4">
    <source>
        <dbReference type="ARBA" id="ARBA00022801"/>
    </source>
</evidence>
<comment type="similarity">
    <text evidence="2">Belongs to the metallo-beta-lactamase superfamily.</text>
</comment>
<dbReference type="InterPro" id="IPR051013">
    <property type="entry name" value="MBL_superfamily_lactonases"/>
</dbReference>
<name>A0A9J6PC86_9PROT</name>
<feature type="domain" description="Metallo-beta-lactamase" evidence="6">
    <location>
        <begin position="36"/>
        <end position="236"/>
    </location>
</feature>
<dbReference type="Gene3D" id="3.60.15.10">
    <property type="entry name" value="Ribonuclease Z/Hydroxyacylglutathione hydrolase-like"/>
    <property type="match status" value="1"/>
</dbReference>
<dbReference type="SUPFAM" id="SSF56281">
    <property type="entry name" value="Metallo-hydrolase/oxidoreductase"/>
    <property type="match status" value="1"/>
</dbReference>
<dbReference type="PANTHER" id="PTHR42978:SF7">
    <property type="entry name" value="METALLO-HYDROLASE RV2300C-RELATED"/>
    <property type="match status" value="1"/>
</dbReference>
<evidence type="ECO:0000313" key="8">
    <source>
        <dbReference type="Proteomes" id="UP001055804"/>
    </source>
</evidence>
<evidence type="ECO:0000256" key="3">
    <source>
        <dbReference type="ARBA" id="ARBA00022723"/>
    </source>
</evidence>
<comment type="caution">
    <text evidence="7">The sequence shown here is derived from an EMBL/GenBank/DDBJ whole genome shotgun (WGS) entry which is preliminary data.</text>
</comment>
<dbReference type="RefSeq" id="WP_269332851.1">
    <property type="nucleotide sequence ID" value="NZ_JAMZFT010000002.1"/>
</dbReference>
<accession>A0A9J6PC86</accession>
<dbReference type="Pfam" id="PF00753">
    <property type="entry name" value="Lactamase_B"/>
    <property type="match status" value="1"/>
</dbReference>
<proteinExistence type="inferred from homology"/>
<comment type="cofactor">
    <cofactor evidence="1">
        <name>Zn(2+)</name>
        <dbReference type="ChEBI" id="CHEBI:29105"/>
    </cofactor>
</comment>